<comment type="subcellular location">
    <subcellularLocation>
        <location evidence="2">Cell envelope</location>
    </subcellularLocation>
</comment>
<evidence type="ECO:0000256" key="1">
    <source>
        <dbReference type="ARBA" id="ARBA00001947"/>
    </source>
</evidence>
<organism evidence="11 12">
    <name type="scientific">Caminibacter mediatlanticus TB-2</name>
    <dbReference type="NCBI Taxonomy" id="391592"/>
    <lineage>
        <taxon>Bacteria</taxon>
        <taxon>Pseudomonadati</taxon>
        <taxon>Campylobacterota</taxon>
        <taxon>Epsilonproteobacteria</taxon>
        <taxon>Nautiliales</taxon>
        <taxon>Nautiliaceae</taxon>
        <taxon>Caminibacter</taxon>
    </lineage>
</organism>
<evidence type="ECO:0000256" key="3">
    <source>
        <dbReference type="ARBA" id="ARBA00022670"/>
    </source>
</evidence>
<evidence type="ECO:0000259" key="8">
    <source>
        <dbReference type="Pfam" id="PF01551"/>
    </source>
</evidence>
<dbReference type="Gene3D" id="2.70.70.10">
    <property type="entry name" value="Glucose Permease (Domain IIA)"/>
    <property type="match status" value="1"/>
</dbReference>
<feature type="domain" description="Csd3 N-terminal" evidence="9">
    <location>
        <begin position="22"/>
        <end position="102"/>
    </location>
</feature>
<dbReference type="Pfam" id="PF18059">
    <property type="entry name" value="Csd3_N"/>
    <property type="match status" value="1"/>
</dbReference>
<gene>
    <name evidence="11" type="ORF">FE773_04740</name>
</gene>
<keyword evidence="3" id="KW-0645">Protease</keyword>
<evidence type="ECO:0000256" key="4">
    <source>
        <dbReference type="ARBA" id="ARBA00022723"/>
    </source>
</evidence>
<proteinExistence type="predicted"/>
<reference evidence="11 12" key="1">
    <citation type="submission" date="2019-05" db="EMBL/GenBank/DDBJ databases">
        <title>A comparative analysis of the Nautiliaceae.</title>
        <authorList>
            <person name="Grosche A."/>
            <person name="Smedile F."/>
            <person name="Vetriani C."/>
        </authorList>
    </citation>
    <scope>NUCLEOTIDE SEQUENCE [LARGE SCALE GENOMIC DNA]</scope>
    <source>
        <strain evidence="11 12">TB-2</strain>
    </source>
</reference>
<dbReference type="Proteomes" id="UP000306825">
    <property type="component" value="Chromosome"/>
</dbReference>
<sequence>MKKFLLIIISIAILSAYKVETKKWSKSDTFYGFLKKYSIPISLYYDLPGNIKRKVKRIRIGETIFLLTENNRLKQALIPLDDKNQLQIINKNNKYLTKIVPIIYETQKKYIEVTINNNLNYDLYKATNLRSLTNKIINIFSDKLNFRYIPKNTKIKILYEEKSRYGSVKQIKVLYASIFNKFYQYNAFLNPYDGRYYDERARSLKGMFLPAPLHYKRISSKFGMRLHPLLHKWRMHDGIDYVNRIGTPIKSVADGKIIYKGWIRGYGRVVKIKHRDGYITLYGHLRGWPKGIYVGKWVKQGQIIGYLGNSGLSTGPHLHFGVMRYGKWINPLKIRKSAKITLWGKQRKNFFAYISTLKKDYNIALK</sequence>
<feature type="domain" description="M23ase beta-sheet core" evidence="8">
    <location>
        <begin position="234"/>
        <end position="331"/>
    </location>
</feature>
<keyword evidence="7" id="KW-0482">Metalloprotease</keyword>
<dbReference type="InterPro" id="IPR011055">
    <property type="entry name" value="Dup_hybrid_motif"/>
</dbReference>
<evidence type="ECO:0000259" key="9">
    <source>
        <dbReference type="Pfam" id="PF18059"/>
    </source>
</evidence>
<evidence type="ECO:0000256" key="6">
    <source>
        <dbReference type="ARBA" id="ARBA00022833"/>
    </source>
</evidence>
<dbReference type="SUPFAM" id="SSF51261">
    <property type="entry name" value="Duplicated hybrid motif"/>
    <property type="match status" value="1"/>
</dbReference>
<dbReference type="PANTHER" id="PTHR21666">
    <property type="entry name" value="PEPTIDASE-RELATED"/>
    <property type="match status" value="1"/>
</dbReference>
<dbReference type="Gene3D" id="3.10.450.350">
    <property type="match status" value="1"/>
</dbReference>
<evidence type="ECO:0000313" key="11">
    <source>
        <dbReference type="EMBL" id="QCT94507.1"/>
    </source>
</evidence>
<evidence type="ECO:0000256" key="7">
    <source>
        <dbReference type="ARBA" id="ARBA00023049"/>
    </source>
</evidence>
<feature type="domain" description="Csd3-like second N-terminal" evidence="10">
    <location>
        <begin position="108"/>
        <end position="222"/>
    </location>
</feature>
<comment type="cofactor">
    <cofactor evidence="1">
        <name>Zn(2+)</name>
        <dbReference type="ChEBI" id="CHEBI:29105"/>
    </cofactor>
</comment>
<keyword evidence="6" id="KW-0862">Zinc</keyword>
<dbReference type="Pfam" id="PF19425">
    <property type="entry name" value="Csd3_N2"/>
    <property type="match status" value="1"/>
</dbReference>
<dbReference type="Pfam" id="PF01551">
    <property type="entry name" value="Peptidase_M23"/>
    <property type="match status" value="1"/>
</dbReference>
<keyword evidence="4" id="KW-0479">Metal-binding</keyword>
<dbReference type="InterPro" id="IPR045834">
    <property type="entry name" value="Csd3_N2"/>
</dbReference>
<dbReference type="InterPro" id="IPR040653">
    <property type="entry name" value="Csd3_N"/>
</dbReference>
<evidence type="ECO:0000256" key="5">
    <source>
        <dbReference type="ARBA" id="ARBA00022801"/>
    </source>
</evidence>
<dbReference type="CDD" id="cd12797">
    <property type="entry name" value="M23_peptidase"/>
    <property type="match status" value="1"/>
</dbReference>
<dbReference type="InterPro" id="IPR016047">
    <property type="entry name" value="M23ase_b-sheet_dom"/>
</dbReference>
<keyword evidence="12" id="KW-1185">Reference proteome</keyword>
<evidence type="ECO:0000256" key="2">
    <source>
        <dbReference type="ARBA" id="ARBA00004196"/>
    </source>
</evidence>
<dbReference type="EMBL" id="CP040463">
    <property type="protein sequence ID" value="QCT94507.1"/>
    <property type="molecule type" value="Genomic_DNA"/>
</dbReference>
<name>A0ABX5VAU8_9BACT</name>
<dbReference type="PANTHER" id="PTHR21666:SF288">
    <property type="entry name" value="CELL DIVISION PROTEIN YTFB"/>
    <property type="match status" value="1"/>
</dbReference>
<evidence type="ECO:0000313" key="12">
    <source>
        <dbReference type="Proteomes" id="UP000306825"/>
    </source>
</evidence>
<evidence type="ECO:0000259" key="10">
    <source>
        <dbReference type="Pfam" id="PF19425"/>
    </source>
</evidence>
<dbReference type="RefSeq" id="WP_138323274.1">
    <property type="nucleotide sequence ID" value="NZ_CP040463.1"/>
</dbReference>
<dbReference type="InterPro" id="IPR050570">
    <property type="entry name" value="Cell_wall_metabolism_enzyme"/>
</dbReference>
<accession>A0ABX5VAU8</accession>
<keyword evidence="5" id="KW-0378">Hydrolase</keyword>
<protein>
    <submittedName>
        <fullName evidence="11">M23 family metallopeptidase</fullName>
    </submittedName>
</protein>